<dbReference type="InParanoid" id="A0A0R0KK34"/>
<evidence type="ECO:0008006" key="6">
    <source>
        <dbReference type="Google" id="ProtNLM"/>
    </source>
</evidence>
<dbReference type="Proteomes" id="UP000008827">
    <property type="component" value="Chromosome 3"/>
</dbReference>
<evidence type="ECO:0000313" key="3">
    <source>
        <dbReference type="EMBL" id="KRH65051.1"/>
    </source>
</evidence>
<evidence type="ECO:0000313" key="4">
    <source>
        <dbReference type="EnsemblPlants" id="KRH65051"/>
    </source>
</evidence>
<dbReference type="InterPro" id="IPR006652">
    <property type="entry name" value="Kelch_1"/>
</dbReference>
<proteinExistence type="predicted"/>
<evidence type="ECO:0000256" key="1">
    <source>
        <dbReference type="ARBA" id="ARBA00022441"/>
    </source>
</evidence>
<dbReference type="Gene3D" id="2.120.10.80">
    <property type="entry name" value="Kelch-type beta propeller"/>
    <property type="match status" value="1"/>
</dbReference>
<organism evidence="3">
    <name type="scientific">Glycine max</name>
    <name type="common">Soybean</name>
    <name type="synonym">Glycine hispida</name>
    <dbReference type="NCBI Taxonomy" id="3847"/>
    <lineage>
        <taxon>Eukaryota</taxon>
        <taxon>Viridiplantae</taxon>
        <taxon>Streptophyta</taxon>
        <taxon>Embryophyta</taxon>
        <taxon>Tracheophyta</taxon>
        <taxon>Spermatophyta</taxon>
        <taxon>Magnoliopsida</taxon>
        <taxon>eudicotyledons</taxon>
        <taxon>Gunneridae</taxon>
        <taxon>Pentapetalae</taxon>
        <taxon>rosids</taxon>
        <taxon>fabids</taxon>
        <taxon>Fabales</taxon>
        <taxon>Fabaceae</taxon>
        <taxon>Papilionoideae</taxon>
        <taxon>50 kb inversion clade</taxon>
        <taxon>NPAAA clade</taxon>
        <taxon>indigoferoid/millettioid clade</taxon>
        <taxon>Phaseoleae</taxon>
        <taxon>Glycine</taxon>
        <taxon>Glycine subgen. Soja</taxon>
    </lineage>
</organism>
<dbReference type="PANTHER" id="PTHR46344">
    <property type="entry name" value="OS02G0202900 PROTEIN"/>
    <property type="match status" value="1"/>
</dbReference>
<dbReference type="OMA" id="RMEEFMC"/>
<reference evidence="4" key="2">
    <citation type="submission" date="2018-02" db="UniProtKB">
        <authorList>
            <consortium name="EnsemblPlants"/>
        </authorList>
    </citation>
    <scope>IDENTIFICATION</scope>
    <source>
        <strain evidence="4">Williams 82</strain>
    </source>
</reference>
<reference evidence="3 4" key="1">
    <citation type="journal article" date="2010" name="Nature">
        <title>Genome sequence of the palaeopolyploid soybean.</title>
        <authorList>
            <person name="Schmutz J."/>
            <person name="Cannon S.B."/>
            <person name="Schlueter J."/>
            <person name="Ma J."/>
            <person name="Mitros T."/>
            <person name="Nelson W."/>
            <person name="Hyten D.L."/>
            <person name="Song Q."/>
            <person name="Thelen J.J."/>
            <person name="Cheng J."/>
            <person name="Xu D."/>
            <person name="Hellsten U."/>
            <person name="May G.D."/>
            <person name="Yu Y."/>
            <person name="Sakurai T."/>
            <person name="Umezawa T."/>
            <person name="Bhattacharyya M.K."/>
            <person name="Sandhu D."/>
            <person name="Valliyodan B."/>
            <person name="Lindquist E."/>
            <person name="Peto M."/>
            <person name="Grant D."/>
            <person name="Shu S."/>
            <person name="Goodstein D."/>
            <person name="Barry K."/>
            <person name="Futrell-Griggs M."/>
            <person name="Abernathy B."/>
            <person name="Du J."/>
            <person name="Tian Z."/>
            <person name="Zhu L."/>
            <person name="Gill N."/>
            <person name="Joshi T."/>
            <person name="Libault M."/>
            <person name="Sethuraman A."/>
            <person name="Zhang X.-C."/>
            <person name="Shinozaki K."/>
            <person name="Nguyen H.T."/>
            <person name="Wing R.A."/>
            <person name="Cregan P."/>
            <person name="Specht J."/>
            <person name="Grimwood J."/>
            <person name="Rokhsar D."/>
            <person name="Stacey G."/>
            <person name="Shoemaker R.C."/>
            <person name="Jackson S.A."/>
        </authorList>
    </citation>
    <scope>NUCLEOTIDE SEQUENCE</scope>
    <source>
        <strain evidence="4">cv. Williams 82</strain>
        <tissue evidence="3">Callus</tissue>
    </source>
</reference>
<dbReference type="PANTHER" id="PTHR46344:SF26">
    <property type="entry name" value="F-BOX DOMAIN-CONTAINING PROTEIN"/>
    <property type="match status" value="1"/>
</dbReference>
<dbReference type="AlphaFoldDB" id="A0A0R0KK34"/>
<evidence type="ECO:0000313" key="5">
    <source>
        <dbReference type="Proteomes" id="UP000008827"/>
    </source>
</evidence>
<dbReference type="EnsemblPlants" id="KRH65051">
    <property type="protein sequence ID" value="KRH65051"/>
    <property type="gene ID" value="GLYMA_03G009900"/>
</dbReference>
<keyword evidence="5" id="KW-1185">Reference proteome</keyword>
<dbReference type="EMBL" id="CM000836">
    <property type="protein sequence ID" value="KRH65051.1"/>
    <property type="molecule type" value="Genomic_DNA"/>
</dbReference>
<dbReference type="InterPro" id="IPR015915">
    <property type="entry name" value="Kelch-typ_b-propeller"/>
</dbReference>
<evidence type="ECO:0000256" key="2">
    <source>
        <dbReference type="ARBA" id="ARBA00022737"/>
    </source>
</evidence>
<protein>
    <recommendedName>
        <fullName evidence="6">F-box domain-containing protein</fullName>
    </recommendedName>
</protein>
<gene>
    <name evidence="3" type="ORF">GLYMA_03G009900</name>
</gene>
<dbReference type="FunCoup" id="A0A0R0KK34">
    <property type="interactions" value="594"/>
</dbReference>
<dbReference type="Pfam" id="PF01344">
    <property type="entry name" value="Kelch_1"/>
    <property type="match status" value="2"/>
</dbReference>
<dbReference type="SMR" id="A0A0R0KK34"/>
<keyword evidence="2" id="KW-0677">Repeat</keyword>
<sequence length="328" mass="36266">MEHIDKGKESSNSDNEVEATNSPIICGLPDDIFLMCLARIPRKYHSVLKRSGLCRDKSNEIFCYILDPTSSMRYWKLVDDLPPHISKREGMGFEAVGNKLFLLGGCSEFLDSTDEVYSYDASSNCCAQASSLSTARDHYFLLQKNSYNFACEVLDEKLYAIGGGGSNSSYHSWETFDPLTNCWTSQTDPKIVNEIKDSVILDGKIYIRCSRYPVTPHVFAVVYEPSSGTWEYADKDIVSGWTGPAVAVDGTLYVLDQMWLLMLLSPWLTRPSCQLVAVGKSIFIVGINLSTVVVDVGDLGNEGQVMMGSSIPGLLSDFNVISCKCLSI</sequence>
<keyword evidence="1" id="KW-0880">Kelch repeat</keyword>
<accession>A0A0R0KK34</accession>
<dbReference type="Gramene" id="KRH65051">
    <property type="protein sequence ID" value="KRH65051"/>
    <property type="gene ID" value="GLYMA_03G009900"/>
</dbReference>
<name>A0A0R0KK34_SOYBN</name>
<reference evidence="3" key="3">
    <citation type="submission" date="2018-07" db="EMBL/GenBank/DDBJ databases">
        <title>WGS assembly of Glycine max.</title>
        <authorList>
            <person name="Schmutz J."/>
            <person name="Cannon S."/>
            <person name="Schlueter J."/>
            <person name="Ma J."/>
            <person name="Mitros T."/>
            <person name="Nelson W."/>
            <person name="Hyten D."/>
            <person name="Song Q."/>
            <person name="Thelen J."/>
            <person name="Cheng J."/>
            <person name="Xu D."/>
            <person name="Hellsten U."/>
            <person name="May G."/>
            <person name="Yu Y."/>
            <person name="Sakurai T."/>
            <person name="Umezawa T."/>
            <person name="Bhattacharyya M."/>
            <person name="Sandhu D."/>
            <person name="Valliyodan B."/>
            <person name="Lindquist E."/>
            <person name="Peto M."/>
            <person name="Grant D."/>
            <person name="Shu S."/>
            <person name="Goodstein D."/>
            <person name="Barry K."/>
            <person name="Futrell-Griggs M."/>
            <person name="Abernathy B."/>
            <person name="Du J."/>
            <person name="Tian Z."/>
            <person name="Zhu L."/>
            <person name="Gill N."/>
            <person name="Joshi T."/>
            <person name="Libault M."/>
            <person name="Sethuraman A."/>
            <person name="Zhang X."/>
            <person name="Shinozaki K."/>
            <person name="Nguyen H."/>
            <person name="Wing R."/>
            <person name="Cregan P."/>
            <person name="Specht J."/>
            <person name="Grimwood J."/>
            <person name="Rokhsar D."/>
            <person name="Stacey G."/>
            <person name="Shoemaker R."/>
            <person name="Jackson S."/>
        </authorList>
    </citation>
    <scope>NUCLEOTIDE SEQUENCE</scope>
    <source>
        <tissue evidence="3">Callus</tissue>
    </source>
</reference>
<dbReference type="SUPFAM" id="SSF117281">
    <property type="entry name" value="Kelch motif"/>
    <property type="match status" value="1"/>
</dbReference>